<dbReference type="Proteomes" id="UP000503096">
    <property type="component" value="Chromosome"/>
</dbReference>
<sequence>MRFMSIYRSVEKNRPPTVEEMTRMGALTEEMTKKGVLIATGGCMPSFLGARVRAKGGKLTVTDGPFTETKEIVGGFAIMECASKAEAIELAKTFLKCIDEDGECEVRQMGDEANCGGTAPVFESAAA</sequence>
<dbReference type="PANTHER" id="PTHR35174">
    <property type="entry name" value="BLL7171 PROTEIN-RELATED"/>
    <property type="match status" value="1"/>
</dbReference>
<dbReference type="InterPro" id="IPR005545">
    <property type="entry name" value="YCII"/>
</dbReference>
<evidence type="ECO:0000256" key="1">
    <source>
        <dbReference type="ARBA" id="ARBA00007689"/>
    </source>
</evidence>
<dbReference type="PANTHER" id="PTHR35174:SF1">
    <property type="entry name" value="BLL0086 PROTEIN"/>
    <property type="match status" value="1"/>
</dbReference>
<dbReference type="RefSeq" id="WP_171165148.1">
    <property type="nucleotide sequence ID" value="NZ_CP053073.1"/>
</dbReference>
<evidence type="ECO:0000313" key="4">
    <source>
        <dbReference type="Proteomes" id="UP000503096"/>
    </source>
</evidence>
<dbReference type="AlphaFoldDB" id="A0A6M4HAS1"/>
<accession>A0A6M4HAS1</accession>
<keyword evidence="4" id="KW-1185">Reference proteome</keyword>
<protein>
    <recommendedName>
        <fullName evidence="2">YCII-related domain-containing protein</fullName>
    </recommendedName>
</protein>
<dbReference type="Gene3D" id="3.30.70.1060">
    <property type="entry name" value="Dimeric alpha+beta barrel"/>
    <property type="match status" value="1"/>
</dbReference>
<evidence type="ECO:0000259" key="2">
    <source>
        <dbReference type="Pfam" id="PF03795"/>
    </source>
</evidence>
<dbReference type="Pfam" id="PF03795">
    <property type="entry name" value="YCII"/>
    <property type="match status" value="1"/>
</dbReference>
<dbReference type="KEGG" id="upl:DSM104440_03596"/>
<evidence type="ECO:0000313" key="3">
    <source>
        <dbReference type="EMBL" id="QJR16760.1"/>
    </source>
</evidence>
<feature type="domain" description="YCII-related" evidence="2">
    <location>
        <begin position="1"/>
        <end position="92"/>
    </location>
</feature>
<dbReference type="EMBL" id="CP053073">
    <property type="protein sequence ID" value="QJR16760.1"/>
    <property type="molecule type" value="Genomic_DNA"/>
</dbReference>
<name>A0A6M4HAS1_9PROT</name>
<dbReference type="InterPro" id="IPR011008">
    <property type="entry name" value="Dimeric_a/b-barrel"/>
</dbReference>
<proteinExistence type="inferred from homology"/>
<gene>
    <name evidence="3" type="ORF">DSM104440_03596</name>
</gene>
<organism evidence="3 4">
    <name type="scientific">Usitatibacter palustris</name>
    <dbReference type="NCBI Taxonomy" id="2732487"/>
    <lineage>
        <taxon>Bacteria</taxon>
        <taxon>Pseudomonadati</taxon>
        <taxon>Pseudomonadota</taxon>
        <taxon>Betaproteobacteria</taxon>
        <taxon>Nitrosomonadales</taxon>
        <taxon>Usitatibacteraceae</taxon>
        <taxon>Usitatibacter</taxon>
    </lineage>
</organism>
<comment type="similarity">
    <text evidence="1">Belongs to the YciI family.</text>
</comment>
<dbReference type="InParanoid" id="A0A6M4HAS1"/>
<dbReference type="SUPFAM" id="SSF54909">
    <property type="entry name" value="Dimeric alpha+beta barrel"/>
    <property type="match status" value="1"/>
</dbReference>
<reference evidence="3 4" key="1">
    <citation type="submission" date="2020-04" db="EMBL/GenBank/DDBJ databases">
        <title>Usitatibacter rugosus gen. nov., sp. nov. and Usitatibacter palustris sp. nov., novel members of Usitatibacteraceae fam. nov. within the order Nitrosomonadales isolated from soil.</title>
        <authorList>
            <person name="Huber K.J."/>
            <person name="Neumann-Schaal M."/>
            <person name="Geppert A."/>
            <person name="Luckner M."/>
            <person name="Wanner G."/>
            <person name="Overmann J."/>
        </authorList>
    </citation>
    <scope>NUCLEOTIDE SEQUENCE [LARGE SCALE GENOMIC DNA]</scope>
    <source>
        <strain evidence="3 4">Swamp67</strain>
    </source>
</reference>